<dbReference type="Pfam" id="PF01061">
    <property type="entry name" value="ABC2_membrane"/>
    <property type="match status" value="1"/>
</dbReference>
<sequence length="1191" mass="134033">MNEPRQHSQLKRLGLAIGRLWLWARGALFGLITHVPQRLAPKEEDRHSYPGTITDLFASIMHQVQGLSLDDMDTTMDILRYDFPNVEHIWLAERFRKAYESGYSLDATLRVAAVGRTEAELVSLSLEIFTMLHRVGGDLTNPDLFDRVTTGLNLPGLAAQIEKLVRTPGAEALQPMESVRFSTTFGAGNILLGAEDEGVSFRALSCSRLLIIINDSQVPLKVRERILHCGDVLPLSSGHAIELKNSILTYKSIRFFLQMKYTGLKMVNYLHLSGDSATFTRLRQRNSVARISFGQHVEIEVLKAAPGFSIDGHRLYQGSTLCTSYFTPFFIAEQGPYTFSDLNESDEPGGSFLLDPTNRKVLVSNLPYMNRPGVLRLTPGLAPGIVLEVSYSRNSNTGTLRILEGDASSLTVGDTPVRGTAELKDGDLIRLSAAQYLRCRFASGLLDEESCAIDVLRVRGLTRDFVRAGRVVDNIDFVLRRGEMACILGPSGSGKSTLLSMLAGHLEPSFGTVHYNDELLHTGSTDLRRRIAFIPREDILDEAMTVGEHVYQASVIRRPALNHADRMRRVLAVLSFTGLGHLYKRRVGRAGERTISDGERTRLNLSLDLTGTAEVFLIDEPISGLASGDAERVIQTLEEMSAGRILICSLHRPSLSLLKRFRKVMVLDSHGHMAFWGSPDEMIKYFQSAARELNLHIMPEASRAGGADFVFEVLEAPFRNLLKKHALSTSLWQERYERYAYRQRINRQDADEGLPHNRIPPMPKRSPAELLRLFFIWVMRTFLSRVRSRMGLYALLLEGPVLALLIAGTLRAASEEPYTFYKALHIGEYLFLSLVLAMFFGLTDAACEILKDRPILRRESNSKVFISGYLLAKTLVLTGIAGLQCALYLLVGNAILEIHDMFWGHFVVLLLTAFVGIALSLMVSAFVRSERTALNIVPLLLVPQILLAGALIKFEEMNEFSPSLPDGILPASIEKGLSSLRHRVAYQDEETHDIQSKPVPLIAEFCPLRYAFEMIFVEQTYNNRWELETRRINDRLNELKTSGSEEEIRFVRRAVLALNATVSTPEQAKTLLRHVRKAALWHDEKFFDDIMERIEKREERPGDQPVEFFFSNRKLSAMSQGVKTVRKDARANESRGFFLSTRQPRLFGEQNHETDDGTVSTIHRDAVWLFLMGFIPILLAGWRLRSICRGR</sequence>
<comment type="caution">
    <text evidence="10">The sequence shown here is derived from an EMBL/GenBank/DDBJ whole genome shotgun (WGS) entry which is preliminary data.</text>
</comment>
<reference evidence="10" key="2">
    <citation type="submission" date="2021-04" db="EMBL/GenBank/DDBJ databases">
        <authorList>
            <person name="Gilroy R."/>
        </authorList>
    </citation>
    <scope>NUCLEOTIDE SEQUENCE</scope>
    <source>
        <strain evidence="10">14975</strain>
    </source>
</reference>
<feature type="transmembrane region" description="Helical" evidence="8">
    <location>
        <begin position="790"/>
        <end position="810"/>
    </location>
</feature>
<keyword evidence="4" id="KW-0547">Nucleotide-binding</keyword>
<organism evidence="10 11">
    <name type="scientific">Candidatus Akkermansia intestinigallinarum</name>
    <dbReference type="NCBI Taxonomy" id="2838431"/>
    <lineage>
        <taxon>Bacteria</taxon>
        <taxon>Pseudomonadati</taxon>
        <taxon>Verrucomicrobiota</taxon>
        <taxon>Verrucomicrobiia</taxon>
        <taxon>Verrucomicrobiales</taxon>
        <taxon>Akkermansiaceae</taxon>
        <taxon>Akkermansia</taxon>
    </lineage>
</organism>
<dbReference type="SMART" id="SM00382">
    <property type="entry name" value="AAA"/>
    <property type="match status" value="1"/>
</dbReference>
<proteinExistence type="predicted"/>
<evidence type="ECO:0000313" key="11">
    <source>
        <dbReference type="Proteomes" id="UP000823964"/>
    </source>
</evidence>
<name>A0A9D1VBE3_9BACT</name>
<dbReference type="InterPro" id="IPR003593">
    <property type="entry name" value="AAA+_ATPase"/>
</dbReference>
<evidence type="ECO:0000256" key="1">
    <source>
        <dbReference type="ARBA" id="ARBA00004141"/>
    </source>
</evidence>
<feature type="transmembrane region" description="Helical" evidence="8">
    <location>
        <begin position="1166"/>
        <end position="1184"/>
    </location>
</feature>
<evidence type="ECO:0000256" key="8">
    <source>
        <dbReference type="SAM" id="Phobius"/>
    </source>
</evidence>
<comment type="subcellular location">
    <subcellularLocation>
        <location evidence="1">Membrane</location>
        <topology evidence="1">Multi-pass membrane protein</topology>
    </subcellularLocation>
</comment>
<dbReference type="Pfam" id="PF00005">
    <property type="entry name" value="ABC_tran"/>
    <property type="match status" value="1"/>
</dbReference>
<evidence type="ECO:0000256" key="4">
    <source>
        <dbReference type="ARBA" id="ARBA00022741"/>
    </source>
</evidence>
<keyword evidence="2" id="KW-0813">Transport</keyword>
<reference evidence="10" key="1">
    <citation type="journal article" date="2021" name="PeerJ">
        <title>Extensive microbial diversity within the chicken gut microbiome revealed by metagenomics and culture.</title>
        <authorList>
            <person name="Gilroy R."/>
            <person name="Ravi A."/>
            <person name="Getino M."/>
            <person name="Pursley I."/>
            <person name="Horton D.L."/>
            <person name="Alikhan N.F."/>
            <person name="Baker D."/>
            <person name="Gharbi K."/>
            <person name="Hall N."/>
            <person name="Watson M."/>
            <person name="Adriaenssens E.M."/>
            <person name="Foster-Nyarko E."/>
            <person name="Jarju S."/>
            <person name="Secka A."/>
            <person name="Antonio M."/>
            <person name="Oren A."/>
            <person name="Chaudhuri R.R."/>
            <person name="La Ragione R."/>
            <person name="Hildebrand F."/>
            <person name="Pallen M.J."/>
        </authorList>
    </citation>
    <scope>NUCLEOTIDE SEQUENCE</scope>
    <source>
        <strain evidence="10">14975</strain>
    </source>
</reference>
<gene>
    <name evidence="10" type="ORF">H9862_03620</name>
</gene>
<dbReference type="PROSITE" id="PS50893">
    <property type="entry name" value="ABC_TRANSPORTER_2"/>
    <property type="match status" value="1"/>
</dbReference>
<feature type="transmembrane region" description="Helical" evidence="8">
    <location>
        <begin position="870"/>
        <end position="891"/>
    </location>
</feature>
<feature type="transmembrane region" description="Helical" evidence="8">
    <location>
        <begin position="903"/>
        <end position="926"/>
    </location>
</feature>
<feature type="transmembrane region" description="Helical" evidence="8">
    <location>
        <begin position="933"/>
        <end position="952"/>
    </location>
</feature>
<dbReference type="GO" id="GO:0016020">
    <property type="term" value="C:membrane"/>
    <property type="evidence" value="ECO:0007669"/>
    <property type="project" value="UniProtKB-SubCell"/>
</dbReference>
<evidence type="ECO:0000256" key="7">
    <source>
        <dbReference type="ARBA" id="ARBA00023136"/>
    </source>
</evidence>
<keyword evidence="7 8" id="KW-0472">Membrane</keyword>
<feature type="transmembrane region" description="Helical" evidence="8">
    <location>
        <begin position="766"/>
        <end position="783"/>
    </location>
</feature>
<keyword evidence="3 8" id="KW-0812">Transmembrane</keyword>
<dbReference type="GO" id="GO:0140359">
    <property type="term" value="F:ABC-type transporter activity"/>
    <property type="evidence" value="ECO:0007669"/>
    <property type="project" value="InterPro"/>
</dbReference>
<keyword evidence="6 8" id="KW-1133">Transmembrane helix</keyword>
<dbReference type="PANTHER" id="PTHR48041:SF139">
    <property type="entry name" value="PROTEIN SCARLET"/>
    <property type="match status" value="1"/>
</dbReference>
<dbReference type="Gene3D" id="3.40.50.300">
    <property type="entry name" value="P-loop containing nucleotide triphosphate hydrolases"/>
    <property type="match status" value="1"/>
</dbReference>
<keyword evidence="5 10" id="KW-0067">ATP-binding</keyword>
<accession>A0A9D1VBE3</accession>
<evidence type="ECO:0000259" key="9">
    <source>
        <dbReference type="PROSITE" id="PS50893"/>
    </source>
</evidence>
<dbReference type="GO" id="GO:0005524">
    <property type="term" value="F:ATP binding"/>
    <property type="evidence" value="ECO:0007669"/>
    <property type="project" value="UniProtKB-KW"/>
</dbReference>
<dbReference type="InterPro" id="IPR013525">
    <property type="entry name" value="ABC2_TM"/>
</dbReference>
<feature type="transmembrane region" description="Helical" evidence="8">
    <location>
        <begin position="830"/>
        <end position="850"/>
    </location>
</feature>
<protein>
    <submittedName>
        <fullName evidence="10">ATP-binding cassette domain-containing protein</fullName>
    </submittedName>
</protein>
<evidence type="ECO:0000256" key="5">
    <source>
        <dbReference type="ARBA" id="ARBA00022840"/>
    </source>
</evidence>
<dbReference type="PANTHER" id="PTHR48041">
    <property type="entry name" value="ABC TRANSPORTER G FAMILY MEMBER 28"/>
    <property type="match status" value="1"/>
</dbReference>
<dbReference type="InterPro" id="IPR003439">
    <property type="entry name" value="ABC_transporter-like_ATP-bd"/>
</dbReference>
<evidence type="ECO:0000256" key="3">
    <source>
        <dbReference type="ARBA" id="ARBA00022692"/>
    </source>
</evidence>
<feature type="domain" description="ABC transporter" evidence="9">
    <location>
        <begin position="456"/>
        <end position="695"/>
    </location>
</feature>
<dbReference type="AlphaFoldDB" id="A0A9D1VBE3"/>
<dbReference type="InterPro" id="IPR050352">
    <property type="entry name" value="ABCG_transporters"/>
</dbReference>
<dbReference type="SUPFAM" id="SSF52540">
    <property type="entry name" value="P-loop containing nucleoside triphosphate hydrolases"/>
    <property type="match status" value="1"/>
</dbReference>
<dbReference type="GO" id="GO:0016887">
    <property type="term" value="F:ATP hydrolysis activity"/>
    <property type="evidence" value="ECO:0007669"/>
    <property type="project" value="InterPro"/>
</dbReference>
<evidence type="ECO:0000256" key="6">
    <source>
        <dbReference type="ARBA" id="ARBA00022989"/>
    </source>
</evidence>
<dbReference type="Proteomes" id="UP000823964">
    <property type="component" value="Unassembled WGS sequence"/>
</dbReference>
<dbReference type="EMBL" id="DXFQ01000057">
    <property type="protein sequence ID" value="HIX19675.1"/>
    <property type="molecule type" value="Genomic_DNA"/>
</dbReference>
<dbReference type="InterPro" id="IPR027417">
    <property type="entry name" value="P-loop_NTPase"/>
</dbReference>
<evidence type="ECO:0000256" key="2">
    <source>
        <dbReference type="ARBA" id="ARBA00022448"/>
    </source>
</evidence>
<evidence type="ECO:0000313" key="10">
    <source>
        <dbReference type="EMBL" id="HIX19675.1"/>
    </source>
</evidence>